<evidence type="ECO:0000256" key="1">
    <source>
        <dbReference type="SAM" id="MobiDB-lite"/>
    </source>
</evidence>
<dbReference type="RefSeq" id="XP_060303470.1">
    <property type="nucleotide sequence ID" value="XM_060441015.1"/>
</dbReference>
<keyword evidence="3" id="KW-1185">Reference proteome</keyword>
<organism evidence="2 3">
    <name type="scientific">Lasiosphaeria miniovina</name>
    <dbReference type="NCBI Taxonomy" id="1954250"/>
    <lineage>
        <taxon>Eukaryota</taxon>
        <taxon>Fungi</taxon>
        <taxon>Dikarya</taxon>
        <taxon>Ascomycota</taxon>
        <taxon>Pezizomycotina</taxon>
        <taxon>Sordariomycetes</taxon>
        <taxon>Sordariomycetidae</taxon>
        <taxon>Sordariales</taxon>
        <taxon>Lasiosphaeriaceae</taxon>
        <taxon>Lasiosphaeria</taxon>
    </lineage>
</organism>
<dbReference type="Proteomes" id="UP001172101">
    <property type="component" value="Unassembled WGS sequence"/>
</dbReference>
<sequence length="65" mass="7564">MQRKTSLLETHQIRKAEPQGRQLRQIMNATGRKMGPPPPHPYSSTVLRMGNPGNQYLSRWHDARR</sequence>
<dbReference type="GeneID" id="85324285"/>
<evidence type="ECO:0000313" key="2">
    <source>
        <dbReference type="EMBL" id="KAK0734593.1"/>
    </source>
</evidence>
<dbReference type="AlphaFoldDB" id="A0AA40BHZ6"/>
<comment type="caution">
    <text evidence="2">The sequence shown here is derived from an EMBL/GenBank/DDBJ whole genome shotgun (WGS) entry which is preliminary data.</text>
</comment>
<dbReference type="EMBL" id="JAUIRO010000001">
    <property type="protein sequence ID" value="KAK0734593.1"/>
    <property type="molecule type" value="Genomic_DNA"/>
</dbReference>
<evidence type="ECO:0000313" key="3">
    <source>
        <dbReference type="Proteomes" id="UP001172101"/>
    </source>
</evidence>
<proteinExistence type="predicted"/>
<protein>
    <submittedName>
        <fullName evidence="2">Uncharacterized protein</fullName>
    </submittedName>
</protein>
<name>A0AA40BHZ6_9PEZI</name>
<gene>
    <name evidence="2" type="ORF">B0T26DRAFT_689021</name>
</gene>
<feature type="region of interest" description="Disordered" evidence="1">
    <location>
        <begin position="1"/>
        <end position="65"/>
    </location>
</feature>
<reference evidence="2" key="1">
    <citation type="submission" date="2023-06" db="EMBL/GenBank/DDBJ databases">
        <title>Genome-scale phylogeny and comparative genomics of the fungal order Sordariales.</title>
        <authorList>
            <consortium name="Lawrence Berkeley National Laboratory"/>
            <person name="Hensen N."/>
            <person name="Bonometti L."/>
            <person name="Westerberg I."/>
            <person name="Brannstrom I.O."/>
            <person name="Guillou S."/>
            <person name="Cros-Aarteil S."/>
            <person name="Calhoun S."/>
            <person name="Haridas S."/>
            <person name="Kuo A."/>
            <person name="Mondo S."/>
            <person name="Pangilinan J."/>
            <person name="Riley R."/>
            <person name="LaButti K."/>
            <person name="Andreopoulos B."/>
            <person name="Lipzen A."/>
            <person name="Chen C."/>
            <person name="Yanf M."/>
            <person name="Daum C."/>
            <person name="Ng V."/>
            <person name="Clum A."/>
            <person name="Steindorff A."/>
            <person name="Ohm R."/>
            <person name="Martin F."/>
            <person name="Silar P."/>
            <person name="Natvig D."/>
            <person name="Lalanne C."/>
            <person name="Gautier V."/>
            <person name="Ament-velasquez S.L."/>
            <person name="Kruys A."/>
            <person name="Hutchinson M.I."/>
            <person name="Powell A.J."/>
            <person name="Barry K."/>
            <person name="Miller A.N."/>
            <person name="Grigoriev I.V."/>
            <person name="Debuchy R."/>
            <person name="Gladieux P."/>
            <person name="Thoren M.H."/>
            <person name="Johannesson H."/>
        </authorList>
    </citation>
    <scope>NUCLEOTIDE SEQUENCE</scope>
    <source>
        <strain evidence="2">SMH2392-1A</strain>
    </source>
</reference>
<feature type="compositionally biased region" description="Polar residues" evidence="1">
    <location>
        <begin position="42"/>
        <end position="57"/>
    </location>
</feature>
<accession>A0AA40BHZ6</accession>